<protein>
    <submittedName>
        <fullName evidence="1">Uncharacterized protein</fullName>
    </submittedName>
</protein>
<gene>
    <name evidence="1" type="ORF">FHS18_000836</name>
</gene>
<accession>A0A7W5FL83</accession>
<evidence type="ECO:0000313" key="2">
    <source>
        <dbReference type="Proteomes" id="UP000570361"/>
    </source>
</evidence>
<reference evidence="1 2" key="1">
    <citation type="submission" date="2020-08" db="EMBL/GenBank/DDBJ databases">
        <title>Genomic Encyclopedia of Type Strains, Phase III (KMG-III): the genomes of soil and plant-associated and newly described type strains.</title>
        <authorList>
            <person name="Whitman W."/>
        </authorList>
    </citation>
    <scope>NUCLEOTIDE SEQUENCE [LARGE SCALE GENOMIC DNA]</scope>
    <source>
        <strain evidence="1 2">CECT 5862</strain>
    </source>
</reference>
<sequence>MRRLGEYITLNLVLLLLWAFLAAMDGSIAPLEGAILFYAAFIGLLHHASIKQFLFGSEPGDDGG</sequence>
<name>A0A7W5FL83_9BACL</name>
<keyword evidence="2" id="KW-1185">Reference proteome</keyword>
<evidence type="ECO:0000313" key="1">
    <source>
        <dbReference type="EMBL" id="MBB3108808.1"/>
    </source>
</evidence>
<comment type="caution">
    <text evidence="1">The sequence shown here is derived from an EMBL/GenBank/DDBJ whole genome shotgun (WGS) entry which is preliminary data.</text>
</comment>
<dbReference type="EMBL" id="JACHXK010000001">
    <property type="protein sequence ID" value="MBB3108808.1"/>
    <property type="molecule type" value="Genomic_DNA"/>
</dbReference>
<dbReference type="RefSeq" id="WP_183597218.1">
    <property type="nucleotide sequence ID" value="NZ_JACHXK010000001.1"/>
</dbReference>
<dbReference type="Proteomes" id="UP000570361">
    <property type="component" value="Unassembled WGS sequence"/>
</dbReference>
<organism evidence="1 2">
    <name type="scientific">Paenibacillus phyllosphaerae</name>
    <dbReference type="NCBI Taxonomy" id="274593"/>
    <lineage>
        <taxon>Bacteria</taxon>
        <taxon>Bacillati</taxon>
        <taxon>Bacillota</taxon>
        <taxon>Bacilli</taxon>
        <taxon>Bacillales</taxon>
        <taxon>Paenibacillaceae</taxon>
        <taxon>Paenibacillus</taxon>
    </lineage>
</organism>
<dbReference type="AlphaFoldDB" id="A0A7W5FL83"/>
<proteinExistence type="predicted"/>